<dbReference type="Proteomes" id="UP000275078">
    <property type="component" value="Unassembled WGS sequence"/>
</dbReference>
<protein>
    <submittedName>
        <fullName evidence="4">Ankyrin</fullName>
    </submittedName>
</protein>
<dbReference type="AlphaFoldDB" id="A0A3N4I8P5"/>
<dbReference type="STRING" id="1160509.A0A3N4I8P5"/>
<proteinExistence type="predicted"/>
<dbReference type="SMART" id="SM00248">
    <property type="entry name" value="ANK"/>
    <property type="match status" value="4"/>
</dbReference>
<dbReference type="PROSITE" id="PS50088">
    <property type="entry name" value="ANK_REPEAT"/>
    <property type="match status" value="2"/>
</dbReference>
<name>A0A3N4I8P5_ASCIM</name>
<feature type="repeat" description="ANK" evidence="3">
    <location>
        <begin position="377"/>
        <end position="409"/>
    </location>
</feature>
<dbReference type="Pfam" id="PF00023">
    <property type="entry name" value="Ank"/>
    <property type="match status" value="1"/>
</dbReference>
<dbReference type="PANTHER" id="PTHR24203">
    <property type="entry name" value="ANKYRIN REPEAT FAMILY PROTEIN"/>
    <property type="match status" value="1"/>
</dbReference>
<dbReference type="OrthoDB" id="341259at2759"/>
<dbReference type="PROSITE" id="PS50297">
    <property type="entry name" value="ANK_REP_REGION"/>
    <property type="match status" value="2"/>
</dbReference>
<dbReference type="Pfam" id="PF12796">
    <property type="entry name" value="Ank_2"/>
    <property type="match status" value="1"/>
</dbReference>
<evidence type="ECO:0000256" key="1">
    <source>
        <dbReference type="ARBA" id="ARBA00022737"/>
    </source>
</evidence>
<keyword evidence="2 3" id="KW-0040">ANK repeat</keyword>
<dbReference type="Gene3D" id="1.25.40.20">
    <property type="entry name" value="Ankyrin repeat-containing domain"/>
    <property type="match status" value="2"/>
</dbReference>
<dbReference type="EMBL" id="ML119671">
    <property type="protein sequence ID" value="RPA82452.1"/>
    <property type="molecule type" value="Genomic_DNA"/>
</dbReference>
<keyword evidence="5" id="KW-1185">Reference proteome</keyword>
<dbReference type="InterPro" id="IPR002110">
    <property type="entry name" value="Ankyrin_rpt"/>
</dbReference>
<reference evidence="4 5" key="1">
    <citation type="journal article" date="2018" name="Nat. Ecol. Evol.">
        <title>Pezizomycetes genomes reveal the molecular basis of ectomycorrhizal truffle lifestyle.</title>
        <authorList>
            <person name="Murat C."/>
            <person name="Payen T."/>
            <person name="Noel B."/>
            <person name="Kuo A."/>
            <person name="Morin E."/>
            <person name="Chen J."/>
            <person name="Kohler A."/>
            <person name="Krizsan K."/>
            <person name="Balestrini R."/>
            <person name="Da Silva C."/>
            <person name="Montanini B."/>
            <person name="Hainaut M."/>
            <person name="Levati E."/>
            <person name="Barry K.W."/>
            <person name="Belfiori B."/>
            <person name="Cichocki N."/>
            <person name="Clum A."/>
            <person name="Dockter R.B."/>
            <person name="Fauchery L."/>
            <person name="Guy J."/>
            <person name="Iotti M."/>
            <person name="Le Tacon F."/>
            <person name="Lindquist E.A."/>
            <person name="Lipzen A."/>
            <person name="Malagnac F."/>
            <person name="Mello A."/>
            <person name="Molinier V."/>
            <person name="Miyauchi S."/>
            <person name="Poulain J."/>
            <person name="Riccioni C."/>
            <person name="Rubini A."/>
            <person name="Sitrit Y."/>
            <person name="Splivallo R."/>
            <person name="Traeger S."/>
            <person name="Wang M."/>
            <person name="Zifcakova L."/>
            <person name="Wipf D."/>
            <person name="Zambonelli A."/>
            <person name="Paolocci F."/>
            <person name="Nowrousian M."/>
            <person name="Ottonello S."/>
            <person name="Baldrian P."/>
            <person name="Spatafora J.W."/>
            <person name="Henrissat B."/>
            <person name="Nagy L.G."/>
            <person name="Aury J.M."/>
            <person name="Wincker P."/>
            <person name="Grigoriev I.V."/>
            <person name="Bonfante P."/>
            <person name="Martin F.M."/>
        </authorList>
    </citation>
    <scope>NUCLEOTIDE SEQUENCE [LARGE SCALE GENOMIC DNA]</scope>
    <source>
        <strain evidence="4 5">RN42</strain>
    </source>
</reference>
<evidence type="ECO:0000313" key="4">
    <source>
        <dbReference type="EMBL" id="RPA82452.1"/>
    </source>
</evidence>
<evidence type="ECO:0000256" key="3">
    <source>
        <dbReference type="PROSITE-ProRule" id="PRU00023"/>
    </source>
</evidence>
<gene>
    <name evidence="4" type="ORF">BJ508DRAFT_344280</name>
</gene>
<sequence length="691" mass="77024">MGIHHYMRHLAARQLQSANGIDFLKLQLANGVDYKAVNDAQETFVHTFIRSLVQLVEAAKVHPSLKAHQDQAMALLDELLKLEGVDWLLRDSEGKLALHIAAEEKLDEESHSVFIRLLLSKKCGKWNCRVESSGISTFDYLFSDLQREVDTTRVCSRLDGFWKSFTSRSDMDLSRQKSTHAWEHRLLSTAAQFQSSGKPVVNLRLLAVDSLLNNGFAYDSYRKEMSEGVGGMLTVHRLIEDLSDPYDVELLRKLLHVRWDYTGQKLDCSVPISFDMEHHAGGWIFDWEQLTGKKESVLHLAAKSTKLRDPGELLDLLLSSGRCSRRVNSPDGSKHTPLYYAIQSRQLASVKVLLAGGADVNGYCETKLPGMNGYSRLCQTPLHVAAELGEDQILRTLLQNDADINAVQKPGGASALVVAAEKLDEETQRQYLTVISSLLKSAQIRGSTTAGRADASADGVIDQSHRAFLYNLYDKVDDDISFCRSLLADNMDIFQGIIGLLVENCTGNISILMGQAGGTENIFRRLAKTVIESFTAGPKYQQESTVALVFLESLLASNLEHRKFDVDMLERDAPEGRSTLAALLSFIMCNSTYRYEPDAMWKTSHLQCIRLLLKQCESKTIWSKSCLLEEPLGGGCGQSQELKLTPLDYLRRVMLPYISGEVGDKFKVLGHLESIAKLLEGEETCRPGKAT</sequence>
<organism evidence="4 5">
    <name type="scientific">Ascobolus immersus RN42</name>
    <dbReference type="NCBI Taxonomy" id="1160509"/>
    <lineage>
        <taxon>Eukaryota</taxon>
        <taxon>Fungi</taxon>
        <taxon>Dikarya</taxon>
        <taxon>Ascomycota</taxon>
        <taxon>Pezizomycotina</taxon>
        <taxon>Pezizomycetes</taxon>
        <taxon>Pezizales</taxon>
        <taxon>Ascobolaceae</taxon>
        <taxon>Ascobolus</taxon>
    </lineage>
</organism>
<feature type="repeat" description="ANK" evidence="3">
    <location>
        <begin position="333"/>
        <end position="365"/>
    </location>
</feature>
<keyword evidence="1" id="KW-0677">Repeat</keyword>
<dbReference type="PANTHER" id="PTHR24203:SF45">
    <property type="entry name" value="ANKYRIN REPEAT DOMAIN 6"/>
    <property type="match status" value="1"/>
</dbReference>
<dbReference type="SUPFAM" id="SSF48403">
    <property type="entry name" value="Ankyrin repeat"/>
    <property type="match status" value="1"/>
</dbReference>
<evidence type="ECO:0000313" key="5">
    <source>
        <dbReference type="Proteomes" id="UP000275078"/>
    </source>
</evidence>
<accession>A0A3N4I8P5</accession>
<dbReference type="InterPro" id="IPR036770">
    <property type="entry name" value="Ankyrin_rpt-contain_sf"/>
</dbReference>
<evidence type="ECO:0000256" key="2">
    <source>
        <dbReference type="ARBA" id="ARBA00023043"/>
    </source>
</evidence>